<keyword evidence="3" id="KW-0547">Nucleotide-binding</keyword>
<name>A0ABV4JZV0_9BACT</name>
<evidence type="ECO:0000256" key="1">
    <source>
        <dbReference type="ARBA" id="ARBA00005417"/>
    </source>
</evidence>
<evidence type="ECO:0000256" key="4">
    <source>
        <dbReference type="ARBA" id="ARBA00022840"/>
    </source>
</evidence>
<evidence type="ECO:0000259" key="6">
    <source>
        <dbReference type="PROSITE" id="PS50893"/>
    </source>
</evidence>
<feature type="compositionally biased region" description="Pro residues" evidence="5">
    <location>
        <begin position="209"/>
        <end position="221"/>
    </location>
</feature>
<protein>
    <submittedName>
        <fullName evidence="7">ABC transporter ATP-binding protein</fullName>
    </submittedName>
</protein>
<dbReference type="RefSeq" id="WP_371385785.1">
    <property type="nucleotide sequence ID" value="NZ_JBGLYH010000011.1"/>
</dbReference>
<keyword evidence="4 7" id="KW-0067">ATP-binding</keyword>
<dbReference type="GO" id="GO:0005524">
    <property type="term" value="F:ATP binding"/>
    <property type="evidence" value="ECO:0007669"/>
    <property type="project" value="UniProtKB-KW"/>
</dbReference>
<sequence>MSAHLRLRELNIRFNDQAPPVLSGVRLTVGSGECHCIVGPTGSGKSSLLLAAAGLLPPDALGGDIERPARPGAVFQNPGTQILFDHVGPETAFALENAGVPPDAMPARVARALAEADLPVPTHTLTASLSMGRQYRLVLAGALVAEPGLLLLDEPCAQLDPDGCRAVAGVIDATLRRGGGVLLCEHRPEPLAERITHWWRIEDGALRPSGPPSSGPPPSPAAPRRSAARPTDPGVPPLLDIRDLRLRRGANQVFSGLDLAIRPGEAVHVEGGNGSGKSSLTRIMAGFLPPDSGRLSLFGEPVTPARLRGRVGLVLQSPSGQLFEDTVLDELAFAARRKGLSDHEGRSRRVAEGLGIDALLDRPPFLLSYGQQRLTALGACLTQEPDLLILDDPFAGLDRDARERVHGLLDRERAERGMAVLVTGHNPTSSLRFENFYTRELRIGGGRLESVA</sequence>
<dbReference type="Gene3D" id="3.40.50.300">
    <property type="entry name" value="P-loop containing nucleotide triphosphate hydrolases"/>
    <property type="match status" value="2"/>
</dbReference>
<accession>A0ABV4JZV0</accession>
<dbReference type="SMART" id="SM00382">
    <property type="entry name" value="AAA"/>
    <property type="match status" value="2"/>
</dbReference>
<dbReference type="SUPFAM" id="SSF52540">
    <property type="entry name" value="P-loop containing nucleoside triphosphate hydrolases"/>
    <property type="match status" value="2"/>
</dbReference>
<feature type="region of interest" description="Disordered" evidence="5">
    <location>
        <begin position="204"/>
        <end position="239"/>
    </location>
</feature>
<gene>
    <name evidence="7" type="ORF">AB6M95_05760</name>
</gene>
<dbReference type="InterPro" id="IPR003439">
    <property type="entry name" value="ABC_transporter-like_ATP-bd"/>
</dbReference>
<proteinExistence type="inferred from homology"/>
<keyword evidence="8" id="KW-1185">Reference proteome</keyword>
<evidence type="ECO:0000256" key="5">
    <source>
        <dbReference type="SAM" id="MobiDB-lite"/>
    </source>
</evidence>
<dbReference type="CDD" id="cd03225">
    <property type="entry name" value="ABC_cobalt_CbiO_domain1"/>
    <property type="match status" value="2"/>
</dbReference>
<organism evidence="7 8">
    <name type="scientific">Pseudodesulfovibrio karagichevae</name>
    <dbReference type="NCBI Taxonomy" id="3239305"/>
    <lineage>
        <taxon>Bacteria</taxon>
        <taxon>Pseudomonadati</taxon>
        <taxon>Thermodesulfobacteriota</taxon>
        <taxon>Desulfovibrionia</taxon>
        <taxon>Desulfovibrionales</taxon>
        <taxon>Desulfovibrionaceae</taxon>
    </lineage>
</organism>
<dbReference type="PANTHER" id="PTHR43553">
    <property type="entry name" value="HEAVY METAL TRANSPORTER"/>
    <property type="match status" value="1"/>
</dbReference>
<dbReference type="InterPro" id="IPR027417">
    <property type="entry name" value="P-loop_NTPase"/>
</dbReference>
<evidence type="ECO:0000256" key="3">
    <source>
        <dbReference type="ARBA" id="ARBA00022741"/>
    </source>
</evidence>
<keyword evidence="2" id="KW-0813">Transport</keyword>
<evidence type="ECO:0000313" key="7">
    <source>
        <dbReference type="EMBL" id="MEZ7196247.1"/>
    </source>
</evidence>
<reference evidence="7 8" key="1">
    <citation type="submission" date="2024-08" db="EMBL/GenBank/DDBJ databases">
        <title>Sulfate-reducing bacteria isolated from formation water of the oil field in Kazakhstan and description of Pseudodesulfovibrio sp.</title>
        <authorList>
            <person name="Bidzhieva S.K."/>
            <person name="Tourova T.P."/>
            <person name="Grouzdev D.S."/>
            <person name="Beletsky A.V."/>
            <person name="Sokolova D.S."/>
            <person name="Samigullina S.R."/>
            <person name="Poltaraus A.B."/>
            <person name="Avtukh A.N."/>
            <person name="Tereshina V.M."/>
            <person name="Zhaparov N.S."/>
            <person name="Mardanov A.V."/>
            <person name="Nazina T.N."/>
        </authorList>
    </citation>
    <scope>NUCLEOTIDE SEQUENCE [LARGE SCALE GENOMIC DNA]</scope>
    <source>
        <strain evidence="7 8">9FUS</strain>
    </source>
</reference>
<dbReference type="InterPro" id="IPR003593">
    <property type="entry name" value="AAA+_ATPase"/>
</dbReference>
<dbReference type="PANTHER" id="PTHR43553:SF24">
    <property type="entry name" value="ENERGY-COUPLING FACTOR TRANSPORTER ATP-BINDING PROTEIN ECFA1"/>
    <property type="match status" value="1"/>
</dbReference>
<dbReference type="InterPro" id="IPR050095">
    <property type="entry name" value="ECF_ABC_transporter_ATP-bd"/>
</dbReference>
<comment type="caution">
    <text evidence="7">The sequence shown here is derived from an EMBL/GenBank/DDBJ whole genome shotgun (WGS) entry which is preliminary data.</text>
</comment>
<feature type="domain" description="ABC transporter" evidence="6">
    <location>
        <begin position="7"/>
        <end position="228"/>
    </location>
</feature>
<dbReference type="InterPro" id="IPR015856">
    <property type="entry name" value="ABC_transpr_CbiO/EcfA_su"/>
</dbReference>
<evidence type="ECO:0000313" key="8">
    <source>
        <dbReference type="Proteomes" id="UP001568698"/>
    </source>
</evidence>
<dbReference type="Pfam" id="PF00005">
    <property type="entry name" value="ABC_tran"/>
    <property type="match status" value="2"/>
</dbReference>
<dbReference type="PROSITE" id="PS50893">
    <property type="entry name" value="ABC_TRANSPORTER_2"/>
    <property type="match status" value="2"/>
</dbReference>
<feature type="domain" description="ABC transporter" evidence="6">
    <location>
        <begin position="239"/>
        <end position="451"/>
    </location>
</feature>
<dbReference type="Proteomes" id="UP001568698">
    <property type="component" value="Unassembled WGS sequence"/>
</dbReference>
<evidence type="ECO:0000256" key="2">
    <source>
        <dbReference type="ARBA" id="ARBA00022448"/>
    </source>
</evidence>
<comment type="similarity">
    <text evidence="1">Belongs to the ABC transporter superfamily.</text>
</comment>
<dbReference type="EMBL" id="JBGLYH010000011">
    <property type="protein sequence ID" value="MEZ7196247.1"/>
    <property type="molecule type" value="Genomic_DNA"/>
</dbReference>